<evidence type="ECO:0000256" key="1">
    <source>
        <dbReference type="ARBA" id="ARBA00004651"/>
    </source>
</evidence>
<protein>
    <submittedName>
        <fullName evidence="8">MFS transporter</fullName>
    </submittedName>
</protein>
<evidence type="ECO:0000256" key="3">
    <source>
        <dbReference type="ARBA" id="ARBA00022692"/>
    </source>
</evidence>
<dbReference type="PROSITE" id="PS50850">
    <property type="entry name" value="MFS"/>
    <property type="match status" value="1"/>
</dbReference>
<feature type="transmembrane region" description="Helical" evidence="6">
    <location>
        <begin position="330"/>
        <end position="353"/>
    </location>
</feature>
<evidence type="ECO:0000259" key="7">
    <source>
        <dbReference type="PROSITE" id="PS50850"/>
    </source>
</evidence>
<dbReference type="Proteomes" id="UP000606490">
    <property type="component" value="Unassembled WGS sequence"/>
</dbReference>
<feature type="transmembrane region" description="Helical" evidence="6">
    <location>
        <begin position="211"/>
        <end position="231"/>
    </location>
</feature>
<feature type="transmembrane region" description="Helical" evidence="6">
    <location>
        <begin position="243"/>
        <end position="263"/>
    </location>
</feature>
<dbReference type="Gene3D" id="1.20.1250.20">
    <property type="entry name" value="MFS general substrate transporter like domains"/>
    <property type="match status" value="1"/>
</dbReference>
<reference evidence="8 9" key="1">
    <citation type="submission" date="2021-01" db="EMBL/GenBank/DDBJ databases">
        <title>Belnapia mucosa sp. nov. and Belnapia arida sp. nov., isolated from the Tabernas Desert (Almeria, Spain).</title>
        <authorList>
            <person name="Molina-Menor E."/>
            <person name="Vidal-Verdu A."/>
            <person name="Calonge A."/>
            <person name="Satari L."/>
            <person name="Pereto Magraner J."/>
            <person name="Porcar Miralles M."/>
        </authorList>
    </citation>
    <scope>NUCLEOTIDE SEQUENCE [LARGE SCALE GENOMIC DNA]</scope>
    <source>
        <strain evidence="8 9">T6</strain>
    </source>
</reference>
<evidence type="ECO:0000256" key="5">
    <source>
        <dbReference type="ARBA" id="ARBA00023136"/>
    </source>
</evidence>
<dbReference type="RefSeq" id="WP_202827853.1">
    <property type="nucleotide sequence ID" value="NZ_JAEUXJ010000012.1"/>
</dbReference>
<feature type="transmembrane region" description="Helical" evidence="6">
    <location>
        <begin position="72"/>
        <end position="93"/>
    </location>
</feature>
<comment type="caution">
    <text evidence="8">The sequence shown here is derived from an EMBL/GenBank/DDBJ whole genome shotgun (WGS) entry which is preliminary data.</text>
</comment>
<dbReference type="Pfam" id="PF07690">
    <property type="entry name" value="MFS_1"/>
    <property type="match status" value="1"/>
</dbReference>
<feature type="transmembrane region" description="Helical" evidence="6">
    <location>
        <begin position="299"/>
        <end position="318"/>
    </location>
</feature>
<feature type="transmembrane region" description="Helical" evidence="6">
    <location>
        <begin position="99"/>
        <end position="119"/>
    </location>
</feature>
<keyword evidence="9" id="KW-1185">Reference proteome</keyword>
<evidence type="ECO:0000313" key="9">
    <source>
        <dbReference type="Proteomes" id="UP000606490"/>
    </source>
</evidence>
<dbReference type="PANTHER" id="PTHR43124:SF3">
    <property type="entry name" value="CHLORAMPHENICOL EFFLUX PUMP RV0191"/>
    <property type="match status" value="1"/>
</dbReference>
<sequence>MPPALPIALLALAGFTTGAGMRMLDPLLPSVAASFGVSVPQATILVAGFVLPYGLVQLVAGPLGDRMGKLRIVCGALLLYGLGLVASGFAPALYGLVGLRAWCGFFAGAVIPLLMAHIADAVPYADRQVAISRFLTGMVMAQLIAGPVSGVVAEAAGWRLPFLLLGALALAVGAILAARLGPALWRMPEDAARGRGMAAYGDLLRRPAGRWLMGIAFCDGFLLFGGAFPFVGSFLIERFGRNAAEAGLIVAGFGLGAFVYTRLARRLLARFGERGLLMTGGALVAALLGLLAAAPGWPVVAAVQIGLGLAFYMFHGVLQTQSTEALPEARGTAVGAFALALFLGQSAGSLAFGLGLVAIGYRGAFAAAGCGVLALALWARQGTK</sequence>
<keyword evidence="3 6" id="KW-0812">Transmembrane</keyword>
<evidence type="ECO:0000256" key="6">
    <source>
        <dbReference type="SAM" id="Phobius"/>
    </source>
</evidence>
<evidence type="ECO:0000256" key="2">
    <source>
        <dbReference type="ARBA" id="ARBA00022475"/>
    </source>
</evidence>
<feature type="domain" description="Major facilitator superfamily (MFS) profile" evidence="7">
    <location>
        <begin position="6"/>
        <end position="384"/>
    </location>
</feature>
<feature type="transmembrane region" description="Helical" evidence="6">
    <location>
        <begin position="131"/>
        <end position="152"/>
    </location>
</feature>
<dbReference type="CDD" id="cd17324">
    <property type="entry name" value="MFS_NepI_like"/>
    <property type="match status" value="1"/>
</dbReference>
<dbReference type="EMBL" id="JAEUXJ010000012">
    <property type="protein sequence ID" value="MBL6458111.1"/>
    <property type="molecule type" value="Genomic_DNA"/>
</dbReference>
<evidence type="ECO:0000256" key="4">
    <source>
        <dbReference type="ARBA" id="ARBA00022989"/>
    </source>
</evidence>
<dbReference type="InterPro" id="IPR050189">
    <property type="entry name" value="MFS_Efflux_Transporters"/>
</dbReference>
<feature type="transmembrane region" description="Helical" evidence="6">
    <location>
        <begin position="359"/>
        <end position="379"/>
    </location>
</feature>
<keyword evidence="2" id="KW-1003">Cell membrane</keyword>
<keyword evidence="4 6" id="KW-1133">Transmembrane helix</keyword>
<feature type="transmembrane region" description="Helical" evidence="6">
    <location>
        <begin position="158"/>
        <end position="178"/>
    </location>
</feature>
<proteinExistence type="predicted"/>
<comment type="subcellular location">
    <subcellularLocation>
        <location evidence="1">Cell membrane</location>
        <topology evidence="1">Multi-pass membrane protein</topology>
    </subcellularLocation>
</comment>
<keyword evidence="5 6" id="KW-0472">Membrane</keyword>
<dbReference type="InterPro" id="IPR020846">
    <property type="entry name" value="MFS_dom"/>
</dbReference>
<accession>A0ABS1V8V9</accession>
<dbReference type="SUPFAM" id="SSF103473">
    <property type="entry name" value="MFS general substrate transporter"/>
    <property type="match status" value="1"/>
</dbReference>
<name>A0ABS1V8V9_9PROT</name>
<dbReference type="PANTHER" id="PTHR43124">
    <property type="entry name" value="PURINE EFFLUX PUMP PBUE"/>
    <property type="match status" value="1"/>
</dbReference>
<dbReference type="InterPro" id="IPR036259">
    <property type="entry name" value="MFS_trans_sf"/>
</dbReference>
<dbReference type="InterPro" id="IPR011701">
    <property type="entry name" value="MFS"/>
</dbReference>
<evidence type="ECO:0000313" key="8">
    <source>
        <dbReference type="EMBL" id="MBL6458111.1"/>
    </source>
</evidence>
<gene>
    <name evidence="8" type="ORF">JMJ55_22495</name>
</gene>
<feature type="transmembrane region" description="Helical" evidence="6">
    <location>
        <begin position="43"/>
        <end position="60"/>
    </location>
</feature>
<feature type="transmembrane region" description="Helical" evidence="6">
    <location>
        <begin position="275"/>
        <end position="293"/>
    </location>
</feature>
<organism evidence="8 9">
    <name type="scientific">Belnapia mucosa</name>
    <dbReference type="NCBI Taxonomy" id="2804532"/>
    <lineage>
        <taxon>Bacteria</taxon>
        <taxon>Pseudomonadati</taxon>
        <taxon>Pseudomonadota</taxon>
        <taxon>Alphaproteobacteria</taxon>
        <taxon>Acetobacterales</taxon>
        <taxon>Roseomonadaceae</taxon>
        <taxon>Belnapia</taxon>
    </lineage>
</organism>